<evidence type="ECO:0000313" key="2">
    <source>
        <dbReference type="EMBL" id="CAF1541420.1"/>
    </source>
</evidence>
<feature type="region of interest" description="Disordered" evidence="1">
    <location>
        <begin position="60"/>
        <end position="105"/>
    </location>
</feature>
<comment type="caution">
    <text evidence="2">The sequence shown here is derived from an EMBL/GenBank/DDBJ whole genome shotgun (WGS) entry which is preliminary data.</text>
</comment>
<gene>
    <name evidence="2" type="ORF">VCS650_LOCUS44025</name>
</gene>
<dbReference type="Proteomes" id="UP000663891">
    <property type="component" value="Unassembled WGS sequence"/>
</dbReference>
<proteinExistence type="predicted"/>
<dbReference type="OrthoDB" id="10007272at2759"/>
<dbReference type="EMBL" id="CAJNON010007276">
    <property type="protein sequence ID" value="CAF1541420.1"/>
    <property type="molecule type" value="Genomic_DNA"/>
</dbReference>
<sequence>NSSSSGIYTDERQRTESKDTLSILEALSIESIADSQTSLNHCTTRPMIHHYRRPMSDLEKIDDKPQQQQNSLIRSNRSHSAEGMLKDNQIMSPTKSPQSSAAIIK</sequence>
<feature type="compositionally biased region" description="Polar residues" evidence="1">
    <location>
        <begin position="66"/>
        <end position="75"/>
    </location>
</feature>
<evidence type="ECO:0000313" key="3">
    <source>
        <dbReference type="Proteomes" id="UP000663891"/>
    </source>
</evidence>
<organism evidence="2 3">
    <name type="scientific">Adineta steineri</name>
    <dbReference type="NCBI Taxonomy" id="433720"/>
    <lineage>
        <taxon>Eukaryota</taxon>
        <taxon>Metazoa</taxon>
        <taxon>Spiralia</taxon>
        <taxon>Gnathifera</taxon>
        <taxon>Rotifera</taxon>
        <taxon>Eurotatoria</taxon>
        <taxon>Bdelloidea</taxon>
        <taxon>Adinetida</taxon>
        <taxon>Adinetidae</taxon>
        <taxon>Adineta</taxon>
    </lineage>
</organism>
<feature type="non-terminal residue" evidence="2">
    <location>
        <position position="1"/>
    </location>
</feature>
<accession>A0A815W7R7</accession>
<evidence type="ECO:0000256" key="1">
    <source>
        <dbReference type="SAM" id="MobiDB-lite"/>
    </source>
</evidence>
<protein>
    <submittedName>
        <fullName evidence="2">Uncharacterized protein</fullName>
    </submittedName>
</protein>
<dbReference type="AlphaFoldDB" id="A0A815W7R7"/>
<feature type="non-terminal residue" evidence="2">
    <location>
        <position position="105"/>
    </location>
</feature>
<reference evidence="2" key="1">
    <citation type="submission" date="2021-02" db="EMBL/GenBank/DDBJ databases">
        <authorList>
            <person name="Nowell W R."/>
        </authorList>
    </citation>
    <scope>NUCLEOTIDE SEQUENCE</scope>
</reference>
<name>A0A815W7R7_9BILA</name>
<feature type="compositionally biased region" description="Polar residues" evidence="1">
    <location>
        <begin position="89"/>
        <end position="105"/>
    </location>
</feature>